<dbReference type="Proteomes" id="UP000190449">
    <property type="component" value="Unassembled WGS sequence"/>
</dbReference>
<accession>A0A1T4PJZ0</accession>
<sequence>MSRIGKAIIHIPADVKVAVDGQNIQVEGKLGKLFTKVHDLIKIKLDGNQLSFERPDDLKFTRSIHGTTRALVANMVEGVSKGFEKNLEIVGVGYRVEQKGKDLNLVLGFSHPVIYKAPEGIELKAVDPLKISIKGIDKQKVGQAAAEIRKYRRPEPYKGKGVKYAGEIIRRKQGKKTGK</sequence>
<dbReference type="EMBL" id="FUWU01000035">
    <property type="protein sequence ID" value="SJZ91577.1"/>
    <property type="molecule type" value="Genomic_DNA"/>
</dbReference>
<feature type="domain" description="Large ribosomal subunit protein uL6 alpha-beta" evidence="9">
    <location>
        <begin position="90"/>
        <end position="164"/>
    </location>
</feature>
<reference evidence="10" key="2">
    <citation type="submission" date="2016-11" db="EMBL/GenBank/DDBJ databases">
        <authorList>
            <person name="Jaros S."/>
            <person name="Januszkiewicz K."/>
            <person name="Wedrychowicz H."/>
        </authorList>
    </citation>
    <scope>NUCLEOTIDE SEQUENCE [LARGE SCALE GENOMIC DNA]</scope>
    <source>
        <strain evidence="10">UWOS</strain>
    </source>
</reference>
<organism evidence="10 12">
    <name type="scientific">Fibrobacter intestinalis</name>
    <dbReference type="NCBI Taxonomy" id="28122"/>
    <lineage>
        <taxon>Bacteria</taxon>
        <taxon>Pseudomonadati</taxon>
        <taxon>Fibrobacterota</taxon>
        <taxon>Fibrobacteria</taxon>
        <taxon>Fibrobacterales</taxon>
        <taxon>Fibrobacteraceae</taxon>
        <taxon>Fibrobacter</taxon>
    </lineage>
</organism>
<keyword evidence="3 6" id="KW-0694">RNA-binding</keyword>
<dbReference type="InterPro" id="IPR020040">
    <property type="entry name" value="Ribosomal_uL6_a/b-dom"/>
</dbReference>
<reference evidence="12" key="1">
    <citation type="submission" date="2016-11" db="EMBL/GenBank/DDBJ databases">
        <authorList>
            <person name="Varghese N."/>
            <person name="Submissions S."/>
        </authorList>
    </citation>
    <scope>NUCLEOTIDE SEQUENCE [LARGE SCALE GENOMIC DNA]</scope>
    <source>
        <strain evidence="12">UWOS</strain>
    </source>
</reference>
<dbReference type="Pfam" id="PF00347">
    <property type="entry name" value="Ribosomal_L6"/>
    <property type="match status" value="2"/>
</dbReference>
<evidence type="ECO:0000313" key="13">
    <source>
        <dbReference type="Proteomes" id="UP000190449"/>
    </source>
</evidence>
<dbReference type="GO" id="GO:0003735">
    <property type="term" value="F:structural constituent of ribosome"/>
    <property type="evidence" value="ECO:0007669"/>
    <property type="project" value="UniProtKB-UniRule"/>
</dbReference>
<evidence type="ECO:0000313" key="10">
    <source>
        <dbReference type="EMBL" id="SHL00194.1"/>
    </source>
</evidence>
<evidence type="ECO:0000313" key="11">
    <source>
        <dbReference type="EMBL" id="SJZ91577.1"/>
    </source>
</evidence>
<keyword evidence="2 6" id="KW-0699">rRNA-binding</keyword>
<dbReference type="SUPFAM" id="SSF56053">
    <property type="entry name" value="Ribosomal protein L6"/>
    <property type="match status" value="2"/>
</dbReference>
<evidence type="ECO:0000256" key="8">
    <source>
        <dbReference type="RuleBase" id="RU003870"/>
    </source>
</evidence>
<dbReference type="PANTHER" id="PTHR11655:SF14">
    <property type="entry name" value="LARGE RIBOSOMAL SUBUNIT PROTEIN UL6M"/>
    <property type="match status" value="1"/>
</dbReference>
<evidence type="ECO:0000256" key="7">
    <source>
        <dbReference type="RuleBase" id="RU003869"/>
    </source>
</evidence>
<evidence type="ECO:0000259" key="9">
    <source>
        <dbReference type="Pfam" id="PF00347"/>
    </source>
</evidence>
<comment type="subunit">
    <text evidence="6">Part of the 50S ribosomal subunit.</text>
</comment>
<dbReference type="AlphaFoldDB" id="A0A1M6X2P8"/>
<evidence type="ECO:0000256" key="4">
    <source>
        <dbReference type="ARBA" id="ARBA00022980"/>
    </source>
</evidence>
<dbReference type="PIRSF" id="PIRSF002162">
    <property type="entry name" value="Ribosomal_L6"/>
    <property type="match status" value="1"/>
</dbReference>
<keyword evidence="4 6" id="KW-0689">Ribosomal protein</keyword>
<evidence type="ECO:0000256" key="1">
    <source>
        <dbReference type="ARBA" id="ARBA00009356"/>
    </source>
</evidence>
<evidence type="ECO:0000256" key="2">
    <source>
        <dbReference type="ARBA" id="ARBA00022730"/>
    </source>
</evidence>
<dbReference type="PRINTS" id="PR00059">
    <property type="entry name" value="RIBOSOMALL6"/>
</dbReference>
<evidence type="ECO:0000256" key="6">
    <source>
        <dbReference type="HAMAP-Rule" id="MF_01365"/>
    </source>
</evidence>
<comment type="similarity">
    <text evidence="1 6 7">Belongs to the universal ribosomal protein uL6 family.</text>
</comment>
<dbReference type="FunFam" id="3.90.930.12:FF:000001">
    <property type="entry name" value="50S ribosomal protein L6"/>
    <property type="match status" value="1"/>
</dbReference>
<dbReference type="NCBIfam" id="TIGR03654">
    <property type="entry name" value="L6_bact"/>
    <property type="match status" value="1"/>
</dbReference>
<dbReference type="InterPro" id="IPR000702">
    <property type="entry name" value="Ribosomal_uL6-like"/>
</dbReference>
<evidence type="ECO:0000256" key="5">
    <source>
        <dbReference type="ARBA" id="ARBA00023274"/>
    </source>
</evidence>
<dbReference type="InterPro" id="IPR036789">
    <property type="entry name" value="Ribosomal_uL6-like_a/b-dom_sf"/>
</dbReference>
<dbReference type="HAMAP" id="MF_01365_B">
    <property type="entry name" value="Ribosomal_uL6_B"/>
    <property type="match status" value="1"/>
</dbReference>
<dbReference type="RefSeq" id="WP_073305494.1">
    <property type="nucleotide sequence ID" value="NZ_FRAW01000028.1"/>
</dbReference>
<dbReference type="FunFam" id="3.90.930.12:FF:000002">
    <property type="entry name" value="50S ribosomal protein L6"/>
    <property type="match status" value="1"/>
</dbReference>
<dbReference type="GO" id="GO:0002181">
    <property type="term" value="P:cytoplasmic translation"/>
    <property type="evidence" value="ECO:0007669"/>
    <property type="project" value="TreeGrafter"/>
</dbReference>
<dbReference type="STRING" id="28122.SAMN02745108_01958"/>
<dbReference type="Gene3D" id="3.90.930.12">
    <property type="entry name" value="Ribosomal protein L6, alpha-beta domain"/>
    <property type="match status" value="2"/>
</dbReference>
<feature type="domain" description="Large ribosomal subunit protein uL6 alpha-beta" evidence="9">
    <location>
        <begin position="11"/>
        <end position="82"/>
    </location>
</feature>
<protein>
    <recommendedName>
        <fullName evidence="6">Large ribosomal subunit protein uL6</fullName>
    </recommendedName>
</protein>
<name>A0A1M6X2P8_9BACT</name>
<keyword evidence="5 6" id="KW-0687">Ribonucleoprotein</keyword>
<dbReference type="EMBL" id="FRAW01000028">
    <property type="protein sequence ID" value="SHL00194.1"/>
    <property type="molecule type" value="Genomic_DNA"/>
</dbReference>
<dbReference type="GO" id="GO:0019843">
    <property type="term" value="F:rRNA binding"/>
    <property type="evidence" value="ECO:0007669"/>
    <property type="project" value="UniProtKB-UniRule"/>
</dbReference>
<dbReference type="GO" id="GO:0022625">
    <property type="term" value="C:cytosolic large ribosomal subunit"/>
    <property type="evidence" value="ECO:0007669"/>
    <property type="project" value="UniProtKB-UniRule"/>
</dbReference>
<evidence type="ECO:0000256" key="3">
    <source>
        <dbReference type="ARBA" id="ARBA00022884"/>
    </source>
</evidence>
<dbReference type="PROSITE" id="PS00525">
    <property type="entry name" value="RIBOSOMAL_L6_1"/>
    <property type="match status" value="1"/>
</dbReference>
<keyword evidence="12" id="KW-1185">Reference proteome</keyword>
<evidence type="ECO:0000313" key="12">
    <source>
        <dbReference type="Proteomes" id="UP000184275"/>
    </source>
</evidence>
<dbReference type="InterPro" id="IPR019906">
    <property type="entry name" value="Ribosomal_uL6_bac-type"/>
</dbReference>
<comment type="function">
    <text evidence="6 8">This protein binds to the 23S rRNA, and is important in its secondary structure. It is located near the subunit interface in the base of the L7/L12 stalk, and near the tRNA binding site of the peptidyltransferase center.</text>
</comment>
<proteinExistence type="inferred from homology"/>
<dbReference type="InterPro" id="IPR002358">
    <property type="entry name" value="Ribosomal_uL6_CS"/>
</dbReference>
<gene>
    <name evidence="6" type="primary">rplF</name>
    <name evidence="11" type="ORF">SAMN02745108_01958</name>
    <name evidence="10" type="ORF">SAMN05720469_12839</name>
</gene>
<reference evidence="11 13" key="3">
    <citation type="submission" date="2017-02" db="EMBL/GenBank/DDBJ databases">
        <authorList>
            <person name="Peterson S.W."/>
        </authorList>
    </citation>
    <scope>NUCLEOTIDE SEQUENCE [LARGE SCALE GENOMIC DNA]</scope>
    <source>
        <strain evidence="11 13">ATCC 43854</strain>
    </source>
</reference>
<dbReference type="PANTHER" id="PTHR11655">
    <property type="entry name" value="60S/50S RIBOSOMAL PROTEIN L6/L9"/>
    <property type="match status" value="1"/>
</dbReference>
<dbReference type="Proteomes" id="UP000184275">
    <property type="component" value="Unassembled WGS sequence"/>
</dbReference>
<accession>A0A1M6X2P8</accession>